<dbReference type="HOGENOM" id="CLU_043034_3_1_1"/>
<dbReference type="Proteomes" id="UP000006753">
    <property type="component" value="Unassembled WGS sequence"/>
</dbReference>
<name>K1XZR4_MARBU</name>
<gene>
    <name evidence="2" type="ORF">MBM_03327</name>
</gene>
<protein>
    <submittedName>
        <fullName evidence="2">Secreted protein</fullName>
    </submittedName>
</protein>
<keyword evidence="1" id="KW-0732">Signal</keyword>
<organism evidence="2 3">
    <name type="scientific">Marssonina brunnea f. sp. multigermtubi (strain MB_m1)</name>
    <name type="common">Marssonina leaf spot fungus</name>
    <dbReference type="NCBI Taxonomy" id="1072389"/>
    <lineage>
        <taxon>Eukaryota</taxon>
        <taxon>Fungi</taxon>
        <taxon>Dikarya</taxon>
        <taxon>Ascomycota</taxon>
        <taxon>Pezizomycotina</taxon>
        <taxon>Leotiomycetes</taxon>
        <taxon>Helotiales</taxon>
        <taxon>Drepanopezizaceae</taxon>
        <taxon>Drepanopeziza</taxon>
    </lineage>
</organism>
<accession>K1XZR4</accession>
<dbReference type="eggNOG" id="ENOG502QWPZ">
    <property type="taxonomic scope" value="Eukaryota"/>
</dbReference>
<proteinExistence type="predicted"/>
<dbReference type="GeneID" id="18759262"/>
<dbReference type="RefSeq" id="XP_007291216.1">
    <property type="nucleotide sequence ID" value="XM_007291154.1"/>
</dbReference>
<evidence type="ECO:0000313" key="3">
    <source>
        <dbReference type="Proteomes" id="UP000006753"/>
    </source>
</evidence>
<reference evidence="2 3" key="1">
    <citation type="journal article" date="2012" name="BMC Genomics">
        <title>Sequencing the genome of Marssonina brunnea reveals fungus-poplar co-evolution.</title>
        <authorList>
            <person name="Zhu S."/>
            <person name="Cao Y.-Z."/>
            <person name="Jiang C."/>
            <person name="Tan B.-Y."/>
            <person name="Wang Z."/>
            <person name="Feng S."/>
            <person name="Zhang L."/>
            <person name="Su X.-H."/>
            <person name="Brejova B."/>
            <person name="Vinar T."/>
            <person name="Xu M."/>
            <person name="Wang M.-X."/>
            <person name="Zhang S.-G."/>
            <person name="Huang M.-R."/>
            <person name="Wu R."/>
            <person name="Zhou Y."/>
        </authorList>
    </citation>
    <scope>NUCLEOTIDE SEQUENCE [LARGE SCALE GENOMIC DNA]</scope>
    <source>
        <strain evidence="2 3">MB_m1</strain>
    </source>
</reference>
<dbReference type="PANTHER" id="PTHR24094:SF15">
    <property type="entry name" value="AMP-DEPENDENT SYNTHETASE_LIGASE DOMAIN-CONTAINING PROTEIN-RELATED"/>
    <property type="match status" value="1"/>
</dbReference>
<evidence type="ECO:0000313" key="2">
    <source>
        <dbReference type="EMBL" id="EKD18334.1"/>
    </source>
</evidence>
<sequence>MVSLTLLSTLLLSTGVFSERPEPHAPPDIPTTETAKTLLDQLVVAPQGPADGFDDDLFPLWDPVVENCNAREEVLRRDGIDVVVNKACAPVSGIWYSPYDGINSTFPLDVEIDEMVPLLNAWRSGASEWTTQEREKLANDLNEPQLWVVTDDIHEEKEDSEEAFWKPPLVSFHCTYAKSWTKVKSAYNLTITDEEKEALASMLDTC</sequence>
<dbReference type="EMBL" id="JH921433">
    <property type="protein sequence ID" value="EKD18334.1"/>
    <property type="molecule type" value="Genomic_DNA"/>
</dbReference>
<feature type="signal peptide" evidence="1">
    <location>
        <begin position="1"/>
        <end position="18"/>
    </location>
</feature>
<dbReference type="OrthoDB" id="3162605at2759"/>
<evidence type="ECO:0000256" key="1">
    <source>
        <dbReference type="SAM" id="SignalP"/>
    </source>
</evidence>
<dbReference type="PANTHER" id="PTHR24094">
    <property type="entry name" value="SECRETED PROTEIN"/>
    <property type="match status" value="1"/>
</dbReference>
<dbReference type="InParanoid" id="K1XZR4"/>
<feature type="chain" id="PRO_5003853583" evidence="1">
    <location>
        <begin position="19"/>
        <end position="206"/>
    </location>
</feature>
<dbReference type="KEGG" id="mbe:MBM_03327"/>
<dbReference type="AlphaFoldDB" id="K1XZR4"/>
<keyword evidence="3" id="KW-1185">Reference proteome</keyword>